<evidence type="ECO:0000259" key="1">
    <source>
        <dbReference type="Pfam" id="PF07862"/>
    </source>
</evidence>
<accession>A0A480A627</accession>
<organism evidence="2 3">
    <name type="scientific">Sphaerospermopsis reniformis</name>
    <dbReference type="NCBI Taxonomy" id="531300"/>
    <lineage>
        <taxon>Bacteria</taxon>
        <taxon>Bacillati</taxon>
        <taxon>Cyanobacteriota</taxon>
        <taxon>Cyanophyceae</taxon>
        <taxon>Nostocales</taxon>
        <taxon>Aphanizomenonaceae</taxon>
        <taxon>Sphaerospermopsis</taxon>
    </lineage>
</organism>
<sequence length="101" mass="11011">MSKEAVEKLFMAASENPDLMAKLESADSYAEAVSIGAENGFNFTEEEAELFLAEYGLDKGLNGELSEEDLEAVAGGAVTPYTPTIAKVTFSITSRIRIRRW</sequence>
<dbReference type="Proteomes" id="UP000300142">
    <property type="component" value="Unassembled WGS sequence"/>
</dbReference>
<name>A0A480A627_9CYAN</name>
<dbReference type="InterPro" id="IPR022516">
    <property type="entry name" value="CHP03798_Ocin"/>
</dbReference>
<dbReference type="AlphaFoldDB" id="A0A480A627"/>
<dbReference type="InterPro" id="IPR012903">
    <property type="entry name" value="Nif11"/>
</dbReference>
<feature type="domain" description="Nif11" evidence="1">
    <location>
        <begin position="1"/>
        <end position="47"/>
    </location>
</feature>
<evidence type="ECO:0000313" key="2">
    <source>
        <dbReference type="EMBL" id="GCL37704.1"/>
    </source>
</evidence>
<dbReference type="RefSeq" id="WP_137667798.1">
    <property type="nucleotide sequence ID" value="NZ_BJCE01000092.1"/>
</dbReference>
<dbReference type="EMBL" id="BJCE01000092">
    <property type="protein sequence ID" value="GCL37704.1"/>
    <property type="molecule type" value="Genomic_DNA"/>
</dbReference>
<comment type="caution">
    <text evidence="2">The sequence shown here is derived from an EMBL/GenBank/DDBJ whole genome shotgun (WGS) entry which is preliminary data.</text>
</comment>
<keyword evidence="3" id="KW-1185">Reference proteome</keyword>
<dbReference type="Pfam" id="PF07862">
    <property type="entry name" value="Nif11"/>
    <property type="match status" value="1"/>
</dbReference>
<reference evidence="3" key="1">
    <citation type="submission" date="2019-02" db="EMBL/GenBank/DDBJ databases">
        <title>Draft genome sequence of Sphaerospermopsis reniformis NIES-1949.</title>
        <authorList>
            <person name="Yamaguchi H."/>
            <person name="Suzuki S."/>
            <person name="Kawachi M."/>
        </authorList>
    </citation>
    <scope>NUCLEOTIDE SEQUENCE [LARGE SCALE GENOMIC DNA]</scope>
    <source>
        <strain evidence="3">NIES-1949</strain>
    </source>
</reference>
<dbReference type="NCBIfam" id="TIGR03798">
    <property type="entry name" value="leader_Nif11"/>
    <property type="match status" value="1"/>
</dbReference>
<protein>
    <recommendedName>
        <fullName evidence="1">Nif11 domain-containing protein</fullName>
    </recommendedName>
</protein>
<evidence type="ECO:0000313" key="3">
    <source>
        <dbReference type="Proteomes" id="UP000300142"/>
    </source>
</evidence>
<proteinExistence type="predicted"/>
<gene>
    <name evidence="2" type="ORF">SR1949_28150</name>
</gene>